<proteinExistence type="predicted"/>
<reference evidence="3" key="1">
    <citation type="journal article" date="2019" name="Int. J. Syst. Evol. Microbiol.">
        <title>The Global Catalogue of Microorganisms (GCM) 10K type strain sequencing project: providing services to taxonomists for standard genome sequencing and annotation.</title>
        <authorList>
            <consortium name="The Broad Institute Genomics Platform"/>
            <consortium name="The Broad Institute Genome Sequencing Center for Infectious Disease"/>
            <person name="Wu L."/>
            <person name="Ma J."/>
        </authorList>
    </citation>
    <scope>NUCLEOTIDE SEQUENCE [LARGE SCALE GENOMIC DNA]</scope>
    <source>
        <strain evidence="3">CGMCC 4.7323</strain>
    </source>
</reference>
<feature type="region of interest" description="Disordered" evidence="1">
    <location>
        <begin position="33"/>
        <end position="80"/>
    </location>
</feature>
<evidence type="ECO:0000256" key="1">
    <source>
        <dbReference type="SAM" id="MobiDB-lite"/>
    </source>
</evidence>
<organism evidence="2 3">
    <name type="scientific">Streptomyces kronopolitis</name>
    <dbReference type="NCBI Taxonomy" id="1612435"/>
    <lineage>
        <taxon>Bacteria</taxon>
        <taxon>Bacillati</taxon>
        <taxon>Actinomycetota</taxon>
        <taxon>Actinomycetes</taxon>
        <taxon>Kitasatosporales</taxon>
        <taxon>Streptomycetaceae</taxon>
        <taxon>Streptomyces</taxon>
    </lineage>
</organism>
<dbReference type="Proteomes" id="UP000600080">
    <property type="component" value="Unassembled WGS sequence"/>
</dbReference>
<evidence type="ECO:0000313" key="2">
    <source>
        <dbReference type="EMBL" id="GGN62951.1"/>
    </source>
</evidence>
<evidence type="ECO:0000313" key="3">
    <source>
        <dbReference type="Proteomes" id="UP000600080"/>
    </source>
</evidence>
<protein>
    <submittedName>
        <fullName evidence="2">Uncharacterized protein</fullName>
    </submittedName>
</protein>
<dbReference type="EMBL" id="BMND01000049">
    <property type="protein sequence ID" value="GGN62951.1"/>
    <property type="molecule type" value="Genomic_DNA"/>
</dbReference>
<sequence>MGAVFRVGLVGVWLTGPELTGGLGRPGLATVALPRLPGRGPRLPAPGSRLSNSPDQRPPPVPPPPKPTAPALGISVGAVR</sequence>
<feature type="compositionally biased region" description="Low complexity" evidence="1">
    <location>
        <begin position="33"/>
        <end position="47"/>
    </location>
</feature>
<comment type="caution">
    <text evidence="2">The sequence shown here is derived from an EMBL/GenBank/DDBJ whole genome shotgun (WGS) entry which is preliminary data.</text>
</comment>
<gene>
    <name evidence="2" type="ORF">GCM10012285_63530</name>
</gene>
<feature type="compositionally biased region" description="Pro residues" evidence="1">
    <location>
        <begin position="56"/>
        <end position="68"/>
    </location>
</feature>
<accession>A0ABQ2K1B9</accession>
<name>A0ABQ2K1B9_9ACTN</name>
<keyword evidence="3" id="KW-1185">Reference proteome</keyword>